<protein>
    <submittedName>
        <fullName evidence="3">Peptidyl-prolyl cis-trans isomerase A</fullName>
    </submittedName>
</protein>
<evidence type="ECO:0000256" key="1">
    <source>
        <dbReference type="SAM" id="SignalP"/>
    </source>
</evidence>
<evidence type="ECO:0000313" key="4">
    <source>
        <dbReference type="Proteomes" id="UP001152797"/>
    </source>
</evidence>
<sequence length="729" mass="81582">MPPGSRVPGVWRLLPVSLVVVIVVIHSSKDLVGFREPGETLVPSGVAGAALEALEETDRSRAALPARTEGRLQQNYVAAPAPPSGPLSSSKIGFYLHVESATASPAALIRQVRQVKRHFPKSRIFVMSDGGMDFTSFCKQNGCIFALCPPANDLWHPWPFFRRLYDATLALNTEFLVFLDQHVLVQGPIRHAPAMGSTGSTGTIGSYAAWGLEERRSMVLAEEMTSLGQERVPSFQWTSMARLGGGAIFWSEALLDALTDERVMRLDWNRLAQQGGKGIFSFDLALNYALAARGWSVSVWDDLALVDGADEKTAFLYDQGSATASRESELDASDELVSPRSAEYDVPNGDCQVCYNLQRYIENWGSAKCTNRLPFNYSKVMLEKYHPQLADGCNLPTLCKPDGSLQRKPSDSKYGFYLHVYADPAAVIFQVRQLRKFFPGSPIYVMSDGGMDFTPLCKQQGCTFVLCPPANDRWHPWPFFKRLVDAAQSLNTEYVIMLEPDNTIHGPIRREPQHDAGGIFVKDRSFGLVDYVEKMAQSRVPGFKWTKTAMSAGLAGGAYFRREAILDAFSDDNMMKLDWNMLGERATKEIYSSDFAMQFALAARGWHIEPWEETAQMDKQKDVPLTGPKDAAFRHYCSCYPGGKPTYNIKLKKEDQKLALDQPAEYGRVNSVCQLCYNLSRYVSLWGSARCTNEIPFSYSKLLLQRYHPEVLEGKCELPWLCQRKESKK</sequence>
<evidence type="ECO:0000313" key="3">
    <source>
        <dbReference type="EMBL" id="CAL4802151.1"/>
    </source>
</evidence>
<dbReference type="EMBL" id="CAMXCT010006502">
    <property type="protein sequence ID" value="CAI4014839.1"/>
    <property type="molecule type" value="Genomic_DNA"/>
</dbReference>
<dbReference type="EMBL" id="CAMXCT030006502">
    <property type="protein sequence ID" value="CAL4802151.1"/>
    <property type="molecule type" value="Genomic_DNA"/>
</dbReference>
<name>A0A9P1DSR8_9DINO</name>
<feature type="signal peptide" evidence="1">
    <location>
        <begin position="1"/>
        <end position="27"/>
    </location>
</feature>
<dbReference type="AlphaFoldDB" id="A0A9P1DSR8"/>
<dbReference type="OrthoDB" id="414236at2759"/>
<accession>A0A9P1DSR8</accession>
<reference evidence="3 4" key="2">
    <citation type="submission" date="2024-05" db="EMBL/GenBank/DDBJ databases">
        <authorList>
            <person name="Chen Y."/>
            <person name="Shah S."/>
            <person name="Dougan E. K."/>
            <person name="Thang M."/>
            <person name="Chan C."/>
        </authorList>
    </citation>
    <scope>NUCLEOTIDE SEQUENCE [LARGE SCALE GENOMIC DNA]</scope>
</reference>
<dbReference type="EMBL" id="CAMXCT020006502">
    <property type="protein sequence ID" value="CAL1168214.1"/>
    <property type="molecule type" value="Genomic_DNA"/>
</dbReference>
<dbReference type="GO" id="GO:0016853">
    <property type="term" value="F:isomerase activity"/>
    <property type="evidence" value="ECO:0007669"/>
    <property type="project" value="UniProtKB-KW"/>
</dbReference>
<keyword evidence="4" id="KW-1185">Reference proteome</keyword>
<proteinExistence type="predicted"/>
<feature type="chain" id="PRO_5043271833" evidence="1">
    <location>
        <begin position="28"/>
        <end position="729"/>
    </location>
</feature>
<reference evidence="2" key="1">
    <citation type="submission" date="2022-10" db="EMBL/GenBank/DDBJ databases">
        <authorList>
            <person name="Chen Y."/>
            <person name="Dougan E. K."/>
            <person name="Chan C."/>
            <person name="Rhodes N."/>
            <person name="Thang M."/>
        </authorList>
    </citation>
    <scope>NUCLEOTIDE SEQUENCE</scope>
</reference>
<keyword evidence="1" id="KW-0732">Signal</keyword>
<dbReference type="Proteomes" id="UP001152797">
    <property type="component" value="Unassembled WGS sequence"/>
</dbReference>
<keyword evidence="3" id="KW-0413">Isomerase</keyword>
<gene>
    <name evidence="2" type="ORF">C1SCF055_LOCUS39708</name>
</gene>
<organism evidence="2">
    <name type="scientific">Cladocopium goreaui</name>
    <dbReference type="NCBI Taxonomy" id="2562237"/>
    <lineage>
        <taxon>Eukaryota</taxon>
        <taxon>Sar</taxon>
        <taxon>Alveolata</taxon>
        <taxon>Dinophyceae</taxon>
        <taxon>Suessiales</taxon>
        <taxon>Symbiodiniaceae</taxon>
        <taxon>Cladocopium</taxon>
    </lineage>
</organism>
<evidence type="ECO:0000313" key="2">
    <source>
        <dbReference type="EMBL" id="CAI4014839.1"/>
    </source>
</evidence>
<comment type="caution">
    <text evidence="2">The sequence shown here is derived from an EMBL/GenBank/DDBJ whole genome shotgun (WGS) entry which is preliminary data.</text>
</comment>